<reference evidence="2 3" key="1">
    <citation type="submission" date="2017-03" db="EMBL/GenBank/DDBJ databases">
        <title>An alternative strategy for trypanosome survival in the mammalian bloodstream revealed through genome and transcriptome analysis of the ubiquitous bovine parasite Trypanosoma (Megatrypanum) theileri.</title>
        <authorList>
            <person name="Kelly S."/>
            <person name="Ivens A."/>
            <person name="Mott A."/>
            <person name="O'Neill E."/>
            <person name="Emms D."/>
            <person name="Macleod O."/>
            <person name="Voorheis P."/>
            <person name="Matthews J."/>
            <person name="Matthews K."/>
            <person name="Carrington M."/>
        </authorList>
    </citation>
    <scope>NUCLEOTIDE SEQUENCE [LARGE SCALE GENOMIC DNA]</scope>
    <source>
        <strain evidence="2">Edinburgh</strain>
    </source>
</reference>
<sequence length="129" mass="14849">MPKKRVVVNLSEKYDNIRIPRSLLPAENNNVYTEQVILYISPPCVENTSEWDMQLDNTINRKKEKRNNNSNNNVNEDDIISSFTPAERFSSWTPAPLLGEQDTARASLTYMVKPPRSPIMRGRLSRSPK</sequence>
<proteinExistence type="predicted"/>
<gene>
    <name evidence="2" type="ORF">TM35_000132560</name>
</gene>
<dbReference type="AlphaFoldDB" id="A0A1X0NX51"/>
<dbReference type="RefSeq" id="XP_028883318.1">
    <property type="nucleotide sequence ID" value="XM_029025472.1"/>
</dbReference>
<dbReference type="VEuPathDB" id="TriTrypDB:TM35_000132560"/>
<evidence type="ECO:0000313" key="3">
    <source>
        <dbReference type="Proteomes" id="UP000192257"/>
    </source>
</evidence>
<organism evidence="2 3">
    <name type="scientific">Trypanosoma theileri</name>
    <dbReference type="NCBI Taxonomy" id="67003"/>
    <lineage>
        <taxon>Eukaryota</taxon>
        <taxon>Discoba</taxon>
        <taxon>Euglenozoa</taxon>
        <taxon>Kinetoplastea</taxon>
        <taxon>Metakinetoplastina</taxon>
        <taxon>Trypanosomatida</taxon>
        <taxon>Trypanosomatidae</taxon>
        <taxon>Trypanosoma</taxon>
    </lineage>
</organism>
<dbReference type="EMBL" id="NBCO01000013">
    <property type="protein sequence ID" value="ORC89252.1"/>
    <property type="molecule type" value="Genomic_DNA"/>
</dbReference>
<evidence type="ECO:0000313" key="2">
    <source>
        <dbReference type="EMBL" id="ORC89252.1"/>
    </source>
</evidence>
<name>A0A1X0NX51_9TRYP</name>
<comment type="caution">
    <text evidence="2">The sequence shown here is derived from an EMBL/GenBank/DDBJ whole genome shotgun (WGS) entry which is preliminary data.</text>
</comment>
<dbReference type="OrthoDB" id="250705at2759"/>
<dbReference type="GeneID" id="39985252"/>
<evidence type="ECO:0000256" key="1">
    <source>
        <dbReference type="SAM" id="MobiDB-lite"/>
    </source>
</evidence>
<protein>
    <submittedName>
        <fullName evidence="2">Uncharacterized protein</fullName>
    </submittedName>
</protein>
<accession>A0A1X0NX51</accession>
<dbReference type="Proteomes" id="UP000192257">
    <property type="component" value="Unassembled WGS sequence"/>
</dbReference>
<keyword evidence="3" id="KW-1185">Reference proteome</keyword>
<feature type="region of interest" description="Disordered" evidence="1">
    <location>
        <begin position="59"/>
        <end position="79"/>
    </location>
</feature>